<reference evidence="1" key="1">
    <citation type="submission" date="2021-03" db="EMBL/GenBank/DDBJ databases">
        <authorList>
            <person name="Tran Van P."/>
        </authorList>
    </citation>
    <scope>NUCLEOTIDE SEQUENCE</scope>
</reference>
<name>A0ABN7NFK1_TIMPD</name>
<organism evidence="1 2">
    <name type="scientific">Timema podura</name>
    <name type="common">Walking stick</name>
    <dbReference type="NCBI Taxonomy" id="61482"/>
    <lineage>
        <taxon>Eukaryota</taxon>
        <taxon>Metazoa</taxon>
        <taxon>Ecdysozoa</taxon>
        <taxon>Arthropoda</taxon>
        <taxon>Hexapoda</taxon>
        <taxon>Insecta</taxon>
        <taxon>Pterygota</taxon>
        <taxon>Neoptera</taxon>
        <taxon>Polyneoptera</taxon>
        <taxon>Phasmatodea</taxon>
        <taxon>Timematodea</taxon>
        <taxon>Timematoidea</taxon>
        <taxon>Timematidae</taxon>
        <taxon>Timema</taxon>
    </lineage>
</organism>
<evidence type="ECO:0000313" key="2">
    <source>
        <dbReference type="Proteomes" id="UP001153148"/>
    </source>
</evidence>
<protein>
    <submittedName>
        <fullName evidence="1">Uncharacterized protein</fullName>
    </submittedName>
</protein>
<dbReference type="EMBL" id="CAJPIN010001572">
    <property type="protein sequence ID" value="CAG2054651.1"/>
    <property type="molecule type" value="Genomic_DNA"/>
</dbReference>
<evidence type="ECO:0000313" key="1">
    <source>
        <dbReference type="EMBL" id="CAG2054651.1"/>
    </source>
</evidence>
<proteinExistence type="predicted"/>
<comment type="caution">
    <text evidence="1">The sequence shown here is derived from an EMBL/GenBank/DDBJ whole genome shotgun (WGS) entry which is preliminary data.</text>
</comment>
<keyword evidence="2" id="KW-1185">Reference proteome</keyword>
<sequence length="214" mass="24401">MILRYRNARTIYSLALDVQKNKDGEKEYLENTKVTDGMDLHLFEFGVLQMSPSFASSFTVEGEYCHSHCTLFTSSNGLAKKECLGNTSSRRGHEECWPPHRKPKKKLGWKNGYIPLSKKKNKSTSFIKQDQDGKPLVSERLLDPANEAGVATQVVGDHHLEYDSLYVMDVYHIHNEDSMKEGTSPNNITIELCTVPYHVVSQFVQLNYLHVFKS</sequence>
<gene>
    <name evidence="1" type="ORF">TPAB3V08_LOCUS1672</name>
</gene>
<accession>A0ABN7NFK1</accession>
<dbReference type="Proteomes" id="UP001153148">
    <property type="component" value="Unassembled WGS sequence"/>
</dbReference>